<gene>
    <name evidence="1" type="ORF">MUK42_20983</name>
</gene>
<keyword evidence="2" id="KW-1185">Reference proteome</keyword>
<evidence type="ECO:0000313" key="2">
    <source>
        <dbReference type="Proteomes" id="UP001055439"/>
    </source>
</evidence>
<name>A0A9E7K7C3_9LILI</name>
<dbReference type="AlphaFoldDB" id="A0A9E7K7C3"/>
<evidence type="ECO:0000313" key="1">
    <source>
        <dbReference type="EMBL" id="URE05810.1"/>
    </source>
</evidence>
<dbReference type="Proteomes" id="UP001055439">
    <property type="component" value="Chromosome 5"/>
</dbReference>
<dbReference type="OrthoDB" id="69989at2759"/>
<proteinExistence type="predicted"/>
<organism evidence="1 2">
    <name type="scientific">Musa troglodytarum</name>
    <name type="common">fe'i banana</name>
    <dbReference type="NCBI Taxonomy" id="320322"/>
    <lineage>
        <taxon>Eukaryota</taxon>
        <taxon>Viridiplantae</taxon>
        <taxon>Streptophyta</taxon>
        <taxon>Embryophyta</taxon>
        <taxon>Tracheophyta</taxon>
        <taxon>Spermatophyta</taxon>
        <taxon>Magnoliopsida</taxon>
        <taxon>Liliopsida</taxon>
        <taxon>Zingiberales</taxon>
        <taxon>Musaceae</taxon>
        <taxon>Musa</taxon>
    </lineage>
</organism>
<dbReference type="EMBL" id="CP097507">
    <property type="protein sequence ID" value="URE05810.1"/>
    <property type="molecule type" value="Genomic_DNA"/>
</dbReference>
<sequence length="69" mass="7612">MSCNWLLKCNIISDTTSGFSSAAFLEPSRSRAQAQADGFGDRFNSGREDAPTALCLFLLLRLTGLRLIW</sequence>
<reference evidence="1" key="1">
    <citation type="submission" date="2022-05" db="EMBL/GenBank/DDBJ databases">
        <title>The Musa troglodytarum L. genome provides insights into the mechanism of non-climacteric behaviour and enrichment of carotenoids.</title>
        <authorList>
            <person name="Wang J."/>
        </authorList>
    </citation>
    <scope>NUCLEOTIDE SEQUENCE</scope>
    <source>
        <tissue evidence="1">Leaf</tissue>
    </source>
</reference>
<accession>A0A9E7K7C3</accession>
<protein>
    <submittedName>
        <fullName evidence="1">Peptidase family M50</fullName>
    </submittedName>
</protein>